<proteinExistence type="predicted"/>
<evidence type="ECO:0000313" key="4">
    <source>
        <dbReference type="Proteomes" id="UP000773469"/>
    </source>
</evidence>
<name>A0A1E5IYF8_SHECO</name>
<keyword evidence="4" id="KW-1185">Reference proteome</keyword>
<dbReference type="STRING" id="23.BEL05_11935"/>
<dbReference type="NCBIfam" id="TIGR03899">
    <property type="entry name" value="TIGR03899 family protein"/>
    <property type="match status" value="1"/>
</dbReference>
<accession>A0A1E5IYF8</accession>
<protein>
    <submittedName>
        <fullName evidence="2">TIGR03899 family protein</fullName>
    </submittedName>
</protein>
<dbReference type="EMBL" id="BPEU01000004">
    <property type="protein sequence ID" value="GIU37151.1"/>
    <property type="molecule type" value="Genomic_DNA"/>
</dbReference>
<evidence type="ECO:0000313" key="1">
    <source>
        <dbReference type="EMBL" id="GIU37151.1"/>
    </source>
</evidence>
<organism evidence="2 3">
    <name type="scientific">Shewanella colwelliana</name>
    <name type="common">Alteromonas colwelliana</name>
    <dbReference type="NCBI Taxonomy" id="23"/>
    <lineage>
        <taxon>Bacteria</taxon>
        <taxon>Pseudomonadati</taxon>
        <taxon>Pseudomonadota</taxon>
        <taxon>Gammaproteobacteria</taxon>
        <taxon>Alteromonadales</taxon>
        <taxon>Shewanellaceae</taxon>
        <taxon>Shewanella</taxon>
    </lineage>
</organism>
<reference evidence="2 3" key="1">
    <citation type="submission" date="2016-07" db="EMBL/GenBank/DDBJ databases">
        <title>Whole-genome of two Shewanella species isolated from a digestive organ of sea cucumber Apostichopus japonicus Selenka 1867.</title>
        <authorList>
            <person name="Hong H.-H."/>
            <person name="Choi H."/>
            <person name="Cheon S."/>
            <person name="Oh J.-S."/>
            <person name="Lee H.-G."/>
            <person name="Park C."/>
        </authorList>
    </citation>
    <scope>NUCLEOTIDE SEQUENCE [LARGE SCALE GENOMIC DNA]</scope>
    <source>
        <strain evidence="2 3">CSB03KR</strain>
    </source>
</reference>
<dbReference type="AlphaFoldDB" id="A0A1E5IYF8"/>
<evidence type="ECO:0000313" key="3">
    <source>
        <dbReference type="Proteomes" id="UP000095230"/>
    </source>
</evidence>
<dbReference type="EMBL" id="MCBT01000013">
    <property type="protein sequence ID" value="OEG74883.1"/>
    <property type="molecule type" value="Genomic_DNA"/>
</dbReference>
<comment type="caution">
    <text evidence="2">The sequence shown here is derived from an EMBL/GenBank/DDBJ whole genome shotgun (WGS) entry which is preliminary data.</text>
</comment>
<reference evidence="1 4" key="2">
    <citation type="submission" date="2021-05" db="EMBL/GenBank/DDBJ databases">
        <title>Molecular characterization for Shewanella algae harboring chromosomal blaOXA-55-like strains isolated from clinical and environment sample.</title>
        <authorList>
            <person name="Ohama Y."/>
            <person name="Aoki K."/>
            <person name="Harada S."/>
            <person name="Moriya K."/>
            <person name="Ishii Y."/>
            <person name="Tateda K."/>
        </authorList>
    </citation>
    <scope>NUCLEOTIDE SEQUENCE [LARGE SCALE GENOMIC DNA]</scope>
    <source>
        <strain evidence="1 4">MBTL60-118</strain>
    </source>
</reference>
<dbReference type="Proteomes" id="UP000095230">
    <property type="component" value="Unassembled WGS sequence"/>
</dbReference>
<gene>
    <name evidence="2" type="ORF">BEL05_11935</name>
    <name evidence="1" type="ORF">TUM3794_07430</name>
</gene>
<sequence length="277" mass="30806">MAEIVNVSASQSSQPDVSARKKALLLGRQLGLGSEEGYRPANASIAERAEHRARKLSSQYQSNIETIYAIAISHTPSDVTGADLDPDWVHQFFKLAEQIHNRNMQELWGRILANEITSPGNFSLRTLSTLKQLTHKEAQMFEKALTIAVTINGDSKLKLLNGYRYARGVGRLFRKSEGATIAFSLFGLPYSSILTLMDAGLLHRSEFETGELNSKNPVNFTLAGAKKRLTPKHGHLLLSYYRLTSTGDELAQLVRPKPDQEYAKALNALFSKDFKID</sequence>
<dbReference type="InterPro" id="IPR021254">
    <property type="entry name" value="DUF2806"/>
</dbReference>
<dbReference type="RefSeq" id="WP_069670446.1">
    <property type="nucleotide sequence ID" value="NZ_BPEU01000004.1"/>
</dbReference>
<dbReference type="OrthoDB" id="886161at2"/>
<dbReference type="Pfam" id="PF10987">
    <property type="entry name" value="DUF2806"/>
    <property type="match status" value="1"/>
</dbReference>
<evidence type="ECO:0000313" key="2">
    <source>
        <dbReference type="EMBL" id="OEG74883.1"/>
    </source>
</evidence>
<dbReference type="Proteomes" id="UP000773469">
    <property type="component" value="Unassembled WGS sequence"/>
</dbReference>